<dbReference type="Proteomes" id="UP000269692">
    <property type="component" value="Unassembled WGS sequence"/>
</dbReference>
<organism evidence="4 5">
    <name type="scientific">Xanthobacter tagetidis</name>
    <dbReference type="NCBI Taxonomy" id="60216"/>
    <lineage>
        <taxon>Bacteria</taxon>
        <taxon>Pseudomonadati</taxon>
        <taxon>Pseudomonadota</taxon>
        <taxon>Alphaproteobacteria</taxon>
        <taxon>Hyphomicrobiales</taxon>
        <taxon>Xanthobacteraceae</taxon>
        <taxon>Xanthobacter</taxon>
    </lineage>
</organism>
<dbReference type="InterPro" id="IPR000415">
    <property type="entry name" value="Nitroreductase-like"/>
</dbReference>
<keyword evidence="2" id="KW-0560">Oxidoreductase</keyword>
<gene>
    <name evidence="4" type="ORF">D9R14_08745</name>
</gene>
<evidence type="ECO:0000313" key="4">
    <source>
        <dbReference type="EMBL" id="RLP79723.1"/>
    </source>
</evidence>
<dbReference type="RefSeq" id="WP_121622933.1">
    <property type="nucleotide sequence ID" value="NZ_JACIIW010000001.1"/>
</dbReference>
<reference evidence="4 5" key="1">
    <citation type="submission" date="2018-10" db="EMBL/GenBank/DDBJ databases">
        <title>Xanthobacter tagetidis genome sequencing and assembly.</title>
        <authorList>
            <person name="Maclea K.S."/>
            <person name="Goen A.E."/>
            <person name="Fatima S.A."/>
        </authorList>
    </citation>
    <scope>NUCLEOTIDE SEQUENCE [LARGE SCALE GENOMIC DNA]</scope>
    <source>
        <strain evidence="4 5">ATCC 700314</strain>
    </source>
</reference>
<keyword evidence="5" id="KW-1185">Reference proteome</keyword>
<dbReference type="SUPFAM" id="SSF55469">
    <property type="entry name" value="FMN-dependent nitroreductase-like"/>
    <property type="match status" value="1"/>
</dbReference>
<evidence type="ECO:0000313" key="5">
    <source>
        <dbReference type="Proteomes" id="UP000269692"/>
    </source>
</evidence>
<dbReference type="EMBL" id="RCTF01000005">
    <property type="protein sequence ID" value="RLP79723.1"/>
    <property type="molecule type" value="Genomic_DNA"/>
</dbReference>
<dbReference type="InterPro" id="IPR029479">
    <property type="entry name" value="Nitroreductase"/>
</dbReference>
<dbReference type="Pfam" id="PF00881">
    <property type="entry name" value="Nitroreductase"/>
    <property type="match status" value="1"/>
</dbReference>
<name>A0A3L7AGW7_9HYPH</name>
<dbReference type="OrthoDB" id="9773807at2"/>
<sequence>MTSDENHAHALIRGRHSVRAFQPTPVAGEVVRRILATAARSPSGTNMQPWQVYVLAGGARDALVERVRAMRAAEPERERGPQPFGEYVYNPEPLEEPYRGRRKAVGWSLYSLLGVAQGDRAASWVAAGRNFEFFGAPVGLMFTLDRTLGMGSWLDLGIFLQSVMLAARGEGLDTCCQAAWRHYHDVVRQIAPISDQEIVVCGMSLGYADAAAVANTLRSEREPVAAFARFITTAPSAQPHVTPAEQCDATS</sequence>
<feature type="domain" description="Nitroreductase" evidence="3">
    <location>
        <begin position="12"/>
        <end position="207"/>
    </location>
</feature>
<dbReference type="GO" id="GO:0016491">
    <property type="term" value="F:oxidoreductase activity"/>
    <property type="evidence" value="ECO:0007669"/>
    <property type="project" value="UniProtKB-KW"/>
</dbReference>
<protein>
    <submittedName>
        <fullName evidence="4">Nitroreductase</fullName>
    </submittedName>
</protein>
<proteinExistence type="inferred from homology"/>
<comment type="caution">
    <text evidence="4">The sequence shown here is derived from an EMBL/GenBank/DDBJ whole genome shotgun (WGS) entry which is preliminary data.</text>
</comment>
<comment type="similarity">
    <text evidence="1">Belongs to the nitroreductase family.</text>
</comment>
<evidence type="ECO:0000259" key="3">
    <source>
        <dbReference type="Pfam" id="PF00881"/>
    </source>
</evidence>
<dbReference type="PANTHER" id="PTHR43673:SF10">
    <property type="entry name" value="NADH DEHYDROGENASE_NAD(P)H NITROREDUCTASE XCC3605-RELATED"/>
    <property type="match status" value="1"/>
</dbReference>
<dbReference type="CDD" id="cd02136">
    <property type="entry name" value="PnbA_NfnB-like"/>
    <property type="match status" value="1"/>
</dbReference>
<accession>A0A3L7AGW7</accession>
<dbReference type="PANTHER" id="PTHR43673">
    <property type="entry name" value="NAD(P)H NITROREDUCTASE YDGI-RELATED"/>
    <property type="match status" value="1"/>
</dbReference>
<dbReference type="Gene3D" id="3.40.109.10">
    <property type="entry name" value="NADH Oxidase"/>
    <property type="match status" value="1"/>
</dbReference>
<evidence type="ECO:0000256" key="2">
    <source>
        <dbReference type="ARBA" id="ARBA00023002"/>
    </source>
</evidence>
<evidence type="ECO:0000256" key="1">
    <source>
        <dbReference type="ARBA" id="ARBA00007118"/>
    </source>
</evidence>
<dbReference type="AlphaFoldDB" id="A0A3L7AGW7"/>